<accession>A0A4E0Q7V9</accession>
<protein>
    <submittedName>
        <fullName evidence="1">Uncharacterized protein</fullName>
    </submittedName>
</protein>
<evidence type="ECO:0000313" key="1">
    <source>
        <dbReference type="EMBL" id="TGC07410.1"/>
    </source>
</evidence>
<name>A0A4E0Q7V9_9EURY</name>
<keyword evidence="2" id="KW-1185">Reference proteome</keyword>
<dbReference type="AlphaFoldDB" id="A0A4E0Q7V9"/>
<comment type="caution">
    <text evidence="1">The sequence shown here is derived from an EMBL/GenBank/DDBJ whole genome shotgun (WGS) entry which is preliminary data.</text>
</comment>
<organism evidence="1 2">
    <name type="scientific">Methanolobus halotolerans</name>
    <dbReference type="NCBI Taxonomy" id="2052935"/>
    <lineage>
        <taxon>Archaea</taxon>
        <taxon>Methanobacteriati</taxon>
        <taxon>Methanobacteriota</taxon>
        <taxon>Stenosarchaea group</taxon>
        <taxon>Methanomicrobia</taxon>
        <taxon>Methanosarcinales</taxon>
        <taxon>Methanosarcinaceae</taxon>
        <taxon>Methanolobus</taxon>
    </lineage>
</organism>
<dbReference type="EMBL" id="PGGK01000016">
    <property type="protein sequence ID" value="TGC07410.1"/>
    <property type="molecule type" value="Genomic_DNA"/>
</dbReference>
<sequence length="203" mass="23414">MNSNLPLNAEASKEKFVYPANAAIKDAYIGLLGMMKLQKKIRFYIHECVLSILEQNGWVTDYNPGDPKFKPDKNYKKGLRYLKVLETPYFKFIGPGRIELCVYDAATKRRITNFDQFFKLCADDPHMSEYTSCDEEVIFEEWNDVICCSDVHEDEIAAEICMMDSAVPLKEDVLKSTFELNFDKQEYFDQFSAELTSSDDIGV</sequence>
<dbReference type="RefSeq" id="WP_135390433.1">
    <property type="nucleotide sequence ID" value="NZ_PGGK01000016.1"/>
</dbReference>
<dbReference type="OrthoDB" id="376666at2157"/>
<evidence type="ECO:0000313" key="2">
    <source>
        <dbReference type="Proteomes" id="UP000297295"/>
    </source>
</evidence>
<proteinExistence type="predicted"/>
<reference evidence="1 2" key="1">
    <citation type="submission" date="2017-11" db="EMBL/GenBank/DDBJ databases">
        <title>Isolation and Characterization of Methanogenic Archaea from Saline Meromictic Lake at Siberia.</title>
        <authorList>
            <person name="Shen Y."/>
            <person name="Huang H.-H."/>
            <person name="Lai M.-C."/>
            <person name="Chen S.-C."/>
        </authorList>
    </citation>
    <scope>NUCLEOTIDE SEQUENCE [LARGE SCALE GENOMIC DNA]</scope>
    <source>
        <strain evidence="1 2">SY-01</strain>
    </source>
</reference>
<gene>
    <name evidence="1" type="ORF">CUN85_11435</name>
</gene>
<dbReference type="Proteomes" id="UP000297295">
    <property type="component" value="Unassembled WGS sequence"/>
</dbReference>